<dbReference type="AlphaFoldDB" id="D5G7S2"/>
<evidence type="ECO:0000313" key="2">
    <source>
        <dbReference type="EMBL" id="CAZ80565.1"/>
    </source>
</evidence>
<accession>D5G7S2</accession>
<protein>
    <submittedName>
        <fullName evidence="2">(Perigord truffle) hypothetical protein</fullName>
    </submittedName>
</protein>
<feature type="region of interest" description="Disordered" evidence="1">
    <location>
        <begin position="72"/>
        <end position="94"/>
    </location>
</feature>
<evidence type="ECO:0000313" key="3">
    <source>
        <dbReference type="Proteomes" id="UP000006911"/>
    </source>
</evidence>
<dbReference type="Proteomes" id="UP000006911">
    <property type="component" value="Unassembled WGS sequence"/>
</dbReference>
<keyword evidence="3" id="KW-1185">Reference proteome</keyword>
<sequence length="94" mass="10054">MVGKVAGIIAYLQVPSWRKVSAYTSWPDRCVNWVGGLHATLHWRNVATRNARVNSRERIIVDVLDAFLEGSSAGGQGGKGDPQVLPALGGSLPT</sequence>
<dbReference type="InParanoid" id="D5G7S2"/>
<name>D5G7S2_TUBMM</name>
<reference evidence="2 3" key="1">
    <citation type="journal article" date="2010" name="Nature">
        <title>Perigord black truffle genome uncovers evolutionary origins and mechanisms of symbiosis.</title>
        <authorList>
            <person name="Martin F."/>
            <person name="Kohler A."/>
            <person name="Murat C."/>
            <person name="Balestrini R."/>
            <person name="Coutinho P.M."/>
            <person name="Jaillon O."/>
            <person name="Montanini B."/>
            <person name="Morin E."/>
            <person name="Noel B."/>
            <person name="Percudani R."/>
            <person name="Porcel B."/>
            <person name="Rubini A."/>
            <person name="Amicucci A."/>
            <person name="Amselem J."/>
            <person name="Anthouard V."/>
            <person name="Arcioni S."/>
            <person name="Artiguenave F."/>
            <person name="Aury J.M."/>
            <person name="Ballario P."/>
            <person name="Bolchi A."/>
            <person name="Brenna A."/>
            <person name="Brun A."/>
            <person name="Buee M."/>
            <person name="Cantarel B."/>
            <person name="Chevalier G."/>
            <person name="Couloux A."/>
            <person name="Da Silva C."/>
            <person name="Denoeud F."/>
            <person name="Duplessis S."/>
            <person name="Ghignone S."/>
            <person name="Hilselberger B."/>
            <person name="Iotti M."/>
            <person name="Marcais B."/>
            <person name="Mello A."/>
            <person name="Miranda M."/>
            <person name="Pacioni G."/>
            <person name="Quesneville H."/>
            <person name="Riccioni C."/>
            <person name="Ruotolo R."/>
            <person name="Splivallo R."/>
            <person name="Stocchi V."/>
            <person name="Tisserant E."/>
            <person name="Viscomi A.R."/>
            <person name="Zambonelli A."/>
            <person name="Zampieri E."/>
            <person name="Henrissat B."/>
            <person name="Lebrun M.H."/>
            <person name="Paolocci F."/>
            <person name="Bonfante P."/>
            <person name="Ottonello S."/>
            <person name="Wincker P."/>
        </authorList>
    </citation>
    <scope>NUCLEOTIDE SEQUENCE [LARGE SCALE GENOMIC DNA]</scope>
    <source>
        <strain evidence="2 3">Mel28</strain>
    </source>
</reference>
<proteinExistence type="predicted"/>
<organism evidence="2 3">
    <name type="scientific">Tuber melanosporum (strain Mel28)</name>
    <name type="common">Perigord black truffle</name>
    <dbReference type="NCBI Taxonomy" id="656061"/>
    <lineage>
        <taxon>Eukaryota</taxon>
        <taxon>Fungi</taxon>
        <taxon>Dikarya</taxon>
        <taxon>Ascomycota</taxon>
        <taxon>Pezizomycotina</taxon>
        <taxon>Pezizomycetes</taxon>
        <taxon>Pezizales</taxon>
        <taxon>Tuberaceae</taxon>
        <taxon>Tuber</taxon>
    </lineage>
</organism>
<dbReference type="KEGG" id="tml:GSTUM_00004701001"/>
<dbReference type="EMBL" id="FN430031">
    <property type="protein sequence ID" value="CAZ80565.1"/>
    <property type="molecule type" value="Genomic_DNA"/>
</dbReference>
<dbReference type="HOGENOM" id="CLU_2387759_0_0_1"/>
<evidence type="ECO:0000256" key="1">
    <source>
        <dbReference type="SAM" id="MobiDB-lite"/>
    </source>
</evidence>
<gene>
    <name evidence="2" type="ORF">GSTUM_00004701001</name>
</gene>